<dbReference type="Proteomes" id="UP000609172">
    <property type="component" value="Unassembled WGS sequence"/>
</dbReference>
<dbReference type="InterPro" id="IPR036278">
    <property type="entry name" value="Sialidase_sf"/>
</dbReference>
<evidence type="ECO:0000313" key="2">
    <source>
        <dbReference type="Proteomes" id="UP000609172"/>
    </source>
</evidence>
<sequence>MKNIGFLFLIFLIVTNCKSASSLNMVESDTVVKIDTLFQDKISIRAIVCENSKVWYAADANRFGYFDLIENKRNEIKIVSDSLALEFRSIAQNQENIFVLSVANPALLYKISKKDLTYQLVYKETHENVFYDSMQFWDSENGIAVGDPIEGVISIILTHDGGQSWQKVAQNLAPKLFEGEAFFAASNSNIVIKKNKTWLVTGGKKARIFLSDNFGKSWSDYPTPIIQGKTMTGIFSGDFYDAKTGMIVGGDYEIPNQNSGNKAITNDGGKTWQLVAENRAFGYASCVQYVPNSKGKKIIVVGALGIHYSLDGGQSWLKLSDDSQLYTIRFMNEKTAIAAGRNKLIRIKFN</sequence>
<reference evidence="1" key="1">
    <citation type="submission" date="2020-12" db="EMBL/GenBank/DDBJ databases">
        <title>Bacterial novel species Flavobacterium sp. SE-1-e isolated from soil.</title>
        <authorList>
            <person name="Jung H.-Y."/>
        </authorList>
    </citation>
    <scope>NUCLEOTIDE SEQUENCE</scope>
    <source>
        <strain evidence="1">SE-1-e</strain>
    </source>
</reference>
<dbReference type="AlphaFoldDB" id="A0A934PL57"/>
<comment type="caution">
    <text evidence="1">The sequence shown here is derived from an EMBL/GenBank/DDBJ whole genome shotgun (WGS) entry which is preliminary data.</text>
</comment>
<dbReference type="PANTHER" id="PTHR47199:SF2">
    <property type="entry name" value="PHOTOSYSTEM II STABILITY_ASSEMBLY FACTOR HCF136, CHLOROPLASTIC"/>
    <property type="match status" value="1"/>
</dbReference>
<evidence type="ECO:0000313" key="1">
    <source>
        <dbReference type="EMBL" id="MBK0368948.1"/>
    </source>
</evidence>
<proteinExistence type="predicted"/>
<dbReference type="InterPro" id="IPR015943">
    <property type="entry name" value="WD40/YVTN_repeat-like_dom_sf"/>
</dbReference>
<dbReference type="EMBL" id="JAEHFV010000001">
    <property type="protein sequence ID" value="MBK0368948.1"/>
    <property type="molecule type" value="Genomic_DNA"/>
</dbReference>
<dbReference type="CDD" id="cd15482">
    <property type="entry name" value="Sialidase_non-viral"/>
    <property type="match status" value="1"/>
</dbReference>
<organism evidence="1 2">
    <name type="scientific">Flavobacterium agrisoli</name>
    <dbReference type="NCBI Taxonomy" id="2793066"/>
    <lineage>
        <taxon>Bacteria</taxon>
        <taxon>Pseudomonadati</taxon>
        <taxon>Bacteroidota</taxon>
        <taxon>Flavobacteriia</taxon>
        <taxon>Flavobacteriales</taxon>
        <taxon>Flavobacteriaceae</taxon>
        <taxon>Flavobacterium</taxon>
    </lineage>
</organism>
<gene>
    <name evidence="1" type="ORF">I5M07_03785</name>
</gene>
<protein>
    <submittedName>
        <fullName evidence="1">Oxidoreductase</fullName>
    </submittedName>
</protein>
<accession>A0A934PL57</accession>
<dbReference type="RefSeq" id="WP_200104860.1">
    <property type="nucleotide sequence ID" value="NZ_JAEHFV010000001.1"/>
</dbReference>
<dbReference type="Gene3D" id="2.130.10.10">
    <property type="entry name" value="YVTN repeat-like/Quinoprotein amine dehydrogenase"/>
    <property type="match status" value="1"/>
</dbReference>
<name>A0A934PL57_9FLAO</name>
<dbReference type="PANTHER" id="PTHR47199">
    <property type="entry name" value="PHOTOSYSTEM II STABILITY/ASSEMBLY FACTOR HCF136, CHLOROPLASTIC"/>
    <property type="match status" value="1"/>
</dbReference>
<keyword evidence="2" id="KW-1185">Reference proteome</keyword>
<dbReference type="SUPFAM" id="SSF50939">
    <property type="entry name" value="Sialidases"/>
    <property type="match status" value="1"/>
</dbReference>